<feature type="region of interest" description="Disordered" evidence="1">
    <location>
        <begin position="1"/>
        <end position="28"/>
    </location>
</feature>
<sequence length="224" mass="24644">MTDPFSQIERSPVPTTDSPLHEEDWAPQTWKETNTAAGLVTTGMHFFKFLGQPHREGHRDFSQPPLVSPRRQEDLIGGRGLVKPVLIIRAYCTRQAPWECRCRMDNVVGRCSATCVIDGDPLVMRWCKRAIGTAAVVTVNVVMVGAMDASGFRWKIGMRASSKMYATPSSGRICDHAPASRQITLAWLDSKGLPSSLASSSSTVDDNSPGYVRARILTLPLDQT</sequence>
<dbReference type="AlphaFoldDB" id="A0A9P6BVR0"/>
<reference evidence="2" key="1">
    <citation type="submission" date="2020-11" db="EMBL/GenBank/DDBJ databases">
        <authorList>
            <consortium name="DOE Joint Genome Institute"/>
            <person name="Ahrendt S."/>
            <person name="Riley R."/>
            <person name="Andreopoulos W."/>
            <person name="Labutti K."/>
            <person name="Pangilinan J."/>
            <person name="Ruiz-Duenas F.J."/>
            <person name="Barrasa J.M."/>
            <person name="Sanchez-Garcia M."/>
            <person name="Camarero S."/>
            <person name="Miyauchi S."/>
            <person name="Serrano A."/>
            <person name="Linde D."/>
            <person name="Babiker R."/>
            <person name="Drula E."/>
            <person name="Ayuso-Fernandez I."/>
            <person name="Pacheco R."/>
            <person name="Padilla G."/>
            <person name="Ferreira P."/>
            <person name="Barriuso J."/>
            <person name="Kellner H."/>
            <person name="Castanera R."/>
            <person name="Alfaro M."/>
            <person name="Ramirez L."/>
            <person name="Pisabarro A.G."/>
            <person name="Kuo A."/>
            <person name="Tritt A."/>
            <person name="Lipzen A."/>
            <person name="He G."/>
            <person name="Yan M."/>
            <person name="Ng V."/>
            <person name="Cullen D."/>
            <person name="Martin F."/>
            <person name="Rosso M.-N."/>
            <person name="Henrissat B."/>
            <person name="Hibbett D."/>
            <person name="Martinez A.T."/>
            <person name="Grigoriev I.V."/>
        </authorList>
    </citation>
    <scope>NUCLEOTIDE SEQUENCE</scope>
    <source>
        <strain evidence="2">MF-IS2</strain>
    </source>
</reference>
<keyword evidence="3" id="KW-1185">Reference proteome</keyword>
<feature type="compositionally biased region" description="Polar residues" evidence="1">
    <location>
        <begin position="1"/>
        <end position="18"/>
    </location>
</feature>
<evidence type="ECO:0000313" key="2">
    <source>
        <dbReference type="EMBL" id="KAF9441007.1"/>
    </source>
</evidence>
<dbReference type="EMBL" id="MU152116">
    <property type="protein sequence ID" value="KAF9441007.1"/>
    <property type="molecule type" value="Genomic_DNA"/>
</dbReference>
<accession>A0A9P6BVR0</accession>
<protein>
    <submittedName>
        <fullName evidence="2">Uncharacterized protein</fullName>
    </submittedName>
</protein>
<dbReference type="Proteomes" id="UP000807342">
    <property type="component" value="Unassembled WGS sequence"/>
</dbReference>
<evidence type="ECO:0000256" key="1">
    <source>
        <dbReference type="SAM" id="MobiDB-lite"/>
    </source>
</evidence>
<organism evidence="2 3">
    <name type="scientific">Macrolepiota fuliginosa MF-IS2</name>
    <dbReference type="NCBI Taxonomy" id="1400762"/>
    <lineage>
        <taxon>Eukaryota</taxon>
        <taxon>Fungi</taxon>
        <taxon>Dikarya</taxon>
        <taxon>Basidiomycota</taxon>
        <taxon>Agaricomycotina</taxon>
        <taxon>Agaricomycetes</taxon>
        <taxon>Agaricomycetidae</taxon>
        <taxon>Agaricales</taxon>
        <taxon>Agaricineae</taxon>
        <taxon>Agaricaceae</taxon>
        <taxon>Macrolepiota</taxon>
    </lineage>
</organism>
<name>A0A9P6BVR0_9AGAR</name>
<comment type="caution">
    <text evidence="2">The sequence shown here is derived from an EMBL/GenBank/DDBJ whole genome shotgun (WGS) entry which is preliminary data.</text>
</comment>
<proteinExistence type="predicted"/>
<gene>
    <name evidence="2" type="ORF">P691DRAFT_780774</name>
</gene>
<evidence type="ECO:0000313" key="3">
    <source>
        <dbReference type="Proteomes" id="UP000807342"/>
    </source>
</evidence>